<keyword evidence="2" id="KW-1133">Transmembrane helix</keyword>
<comment type="caution">
    <text evidence="3">The sequence shown here is derived from an EMBL/GenBank/DDBJ whole genome shotgun (WGS) entry which is preliminary data.</text>
</comment>
<feature type="compositionally biased region" description="Low complexity" evidence="1">
    <location>
        <begin position="87"/>
        <end position="99"/>
    </location>
</feature>
<feature type="compositionally biased region" description="Pro residues" evidence="1">
    <location>
        <begin position="1"/>
        <end position="12"/>
    </location>
</feature>
<feature type="region of interest" description="Disordered" evidence="1">
    <location>
        <begin position="86"/>
        <end position="159"/>
    </location>
</feature>
<reference evidence="3 4" key="1">
    <citation type="submission" date="2024-06" db="EMBL/GenBank/DDBJ databases">
        <title>The Natural Products Discovery Center: Release of the First 8490 Sequenced Strains for Exploring Actinobacteria Biosynthetic Diversity.</title>
        <authorList>
            <person name="Kalkreuter E."/>
            <person name="Kautsar S.A."/>
            <person name="Yang D."/>
            <person name="Bader C.D."/>
            <person name="Teijaro C.N."/>
            <person name="Fluegel L."/>
            <person name="Davis C.M."/>
            <person name="Simpson J.R."/>
            <person name="Lauterbach L."/>
            <person name="Steele A.D."/>
            <person name="Gui C."/>
            <person name="Meng S."/>
            <person name="Li G."/>
            <person name="Viehrig K."/>
            <person name="Ye F."/>
            <person name="Su P."/>
            <person name="Kiefer A.F."/>
            <person name="Nichols A."/>
            <person name="Cepeda A.J."/>
            <person name="Yan W."/>
            <person name="Fan B."/>
            <person name="Jiang Y."/>
            <person name="Adhikari A."/>
            <person name="Zheng C.-J."/>
            <person name="Schuster L."/>
            <person name="Cowan T.M."/>
            <person name="Smanski M.J."/>
            <person name="Chevrette M.G."/>
            <person name="De Carvalho L.P.S."/>
            <person name="Shen B."/>
        </authorList>
    </citation>
    <scope>NUCLEOTIDE SEQUENCE [LARGE SCALE GENOMIC DNA]</scope>
    <source>
        <strain evidence="3 4">NPDC001694</strain>
    </source>
</reference>
<proteinExistence type="predicted"/>
<protein>
    <submittedName>
        <fullName evidence="3">Uncharacterized protein</fullName>
    </submittedName>
</protein>
<feature type="compositionally biased region" description="Gly residues" evidence="1">
    <location>
        <begin position="100"/>
        <end position="110"/>
    </location>
</feature>
<gene>
    <name evidence="3" type="ORF">ABT211_14930</name>
</gene>
<feature type="compositionally biased region" description="Polar residues" evidence="1">
    <location>
        <begin position="118"/>
        <end position="140"/>
    </location>
</feature>
<dbReference type="RefSeq" id="WP_351957183.1">
    <property type="nucleotide sequence ID" value="NZ_JBEOZM010000005.1"/>
</dbReference>
<keyword evidence="2" id="KW-0472">Membrane</keyword>
<evidence type="ECO:0000256" key="1">
    <source>
        <dbReference type="SAM" id="MobiDB-lite"/>
    </source>
</evidence>
<dbReference type="Proteomes" id="UP001490365">
    <property type="component" value="Unassembled WGS sequence"/>
</dbReference>
<name>A0ABV1TEX7_9ACTN</name>
<feature type="region of interest" description="Disordered" evidence="1">
    <location>
        <begin position="1"/>
        <end position="32"/>
    </location>
</feature>
<feature type="compositionally biased region" description="Low complexity" evidence="1">
    <location>
        <begin position="144"/>
        <end position="159"/>
    </location>
</feature>
<organism evidence="3 4">
    <name type="scientific">Streptomyces sp. 900105755</name>
    <dbReference type="NCBI Taxonomy" id="3154389"/>
    <lineage>
        <taxon>Bacteria</taxon>
        <taxon>Bacillati</taxon>
        <taxon>Actinomycetota</taxon>
        <taxon>Actinomycetes</taxon>
        <taxon>Kitasatosporales</taxon>
        <taxon>Streptomycetaceae</taxon>
        <taxon>Streptomyces</taxon>
    </lineage>
</organism>
<feature type="transmembrane region" description="Helical" evidence="2">
    <location>
        <begin position="40"/>
        <end position="62"/>
    </location>
</feature>
<keyword evidence="2" id="KW-0812">Transmembrane</keyword>
<sequence length="252" mass="24837">MTQAEPTPPAGRPDPLSAHRPPPSYQAPGLIPPGGPARTWGLVVIATPLLLAVLIALIGGLAGGSSGSSSGASGAGYDSGLFGSGTSGSDTSGSDTSGTGTSGSDGGGTAGTDDQPYTDPTTASAWPYGNTTTPGANTTDGYYGDPTDAATAPSASPTAPGDVVTAYFAAISSHDYETAWALGGKNLDSSYDSFVSGYATTEQDTVTVESVAGDQVQVTLEALQTDGTTKSYDATYTVRDGVITSGTATQTG</sequence>
<feature type="compositionally biased region" description="Pro residues" evidence="1">
    <location>
        <begin position="20"/>
        <end position="32"/>
    </location>
</feature>
<accession>A0ABV1TEX7</accession>
<evidence type="ECO:0000313" key="3">
    <source>
        <dbReference type="EMBL" id="MER6268583.1"/>
    </source>
</evidence>
<evidence type="ECO:0000313" key="4">
    <source>
        <dbReference type="Proteomes" id="UP001490365"/>
    </source>
</evidence>
<evidence type="ECO:0000256" key="2">
    <source>
        <dbReference type="SAM" id="Phobius"/>
    </source>
</evidence>
<dbReference type="EMBL" id="JBEOZM010000005">
    <property type="protein sequence ID" value="MER6268583.1"/>
    <property type="molecule type" value="Genomic_DNA"/>
</dbReference>
<keyword evidence="4" id="KW-1185">Reference proteome</keyword>